<feature type="compositionally biased region" description="Basic and acidic residues" evidence="1">
    <location>
        <begin position="102"/>
        <end position="111"/>
    </location>
</feature>
<comment type="caution">
    <text evidence="3">The sequence shown here is derived from an EMBL/GenBank/DDBJ whole genome shotgun (WGS) entry which is preliminary data.</text>
</comment>
<feature type="region of interest" description="Disordered" evidence="1">
    <location>
        <begin position="559"/>
        <end position="579"/>
    </location>
</feature>
<feature type="compositionally biased region" description="Gly residues" evidence="1">
    <location>
        <begin position="497"/>
        <end position="509"/>
    </location>
</feature>
<sequence>MTFEWVPRTSAVSVWPDDLVTWGGGGGFEFNRGSTREDPDLRKRRSRAFFARWLHRLCIAEPGRWPVHRTHAQRGRTADTPGQANRAPYVDRGARASRRHATREYRHDHQSPHRRPRDSRLGPGRLRADRLLGSGKKRVEDLSELVYRDCGCHGGGGFLGFNSKGWHYDSGNDVYYQLGVSYVAKPAAKDYETLGVYVPGKYLTGTKNSDGTYTAVVNTSVTVGGFTARTAPIVLPVNTPGYAAQKPPTTYSYNDVSSYLKAGFVYVAAGLRGKDSQSTSYHGNAPWGVTDLKAAIRYLRLNLASIPGGKDKVYVFGMSGGGAQSTIAGATGDSDLYTAHLNAIGAAMTDSTGAAISDAVNGVMAWCPITSLDYANVAYEWNMGQFATTGTRASGTWTTGYSGHLADAFATYVNKLKLKDGSGATLTLASSTSGHYLSGSYYDHLVSVINQSLNDFLSDTTFPYTPNTQTMAGMGGAGGSAGGPPADSSGGAPSGAPTGGGQPPSGATGGSPSSSSSTTYKTVADYISYLNTDSTWVTYDASTKKATVKDLAGFVKSQKNASKDVGAFDGPGADRPRTS</sequence>
<evidence type="ECO:0000259" key="2">
    <source>
        <dbReference type="Pfam" id="PF20434"/>
    </source>
</evidence>
<dbReference type="EMBL" id="JBHSWJ010000002">
    <property type="protein sequence ID" value="MFC6714142.1"/>
    <property type="molecule type" value="Genomic_DNA"/>
</dbReference>
<feature type="domain" description="BD-FAE-like" evidence="2">
    <location>
        <begin position="230"/>
        <end position="372"/>
    </location>
</feature>
<evidence type="ECO:0000256" key="1">
    <source>
        <dbReference type="SAM" id="MobiDB-lite"/>
    </source>
</evidence>
<reference evidence="4" key="1">
    <citation type="journal article" date="2019" name="Int. J. Syst. Evol. Microbiol.">
        <title>The Global Catalogue of Microorganisms (GCM) 10K type strain sequencing project: providing services to taxonomists for standard genome sequencing and annotation.</title>
        <authorList>
            <consortium name="The Broad Institute Genomics Platform"/>
            <consortium name="The Broad Institute Genome Sequencing Center for Infectious Disease"/>
            <person name="Wu L."/>
            <person name="Ma J."/>
        </authorList>
    </citation>
    <scope>NUCLEOTIDE SEQUENCE [LARGE SCALE GENOMIC DNA]</scope>
    <source>
        <strain evidence="4">NBRC 106593</strain>
    </source>
</reference>
<gene>
    <name evidence="3" type="ORF">ACFQBT_10095</name>
</gene>
<dbReference type="Pfam" id="PF20434">
    <property type="entry name" value="BD-FAE"/>
    <property type="match status" value="1"/>
</dbReference>
<dbReference type="Proteomes" id="UP001596356">
    <property type="component" value="Unassembled WGS sequence"/>
</dbReference>
<protein>
    <submittedName>
        <fullName evidence="3">Subtype A tannase</fullName>
    </submittedName>
</protein>
<evidence type="ECO:0000313" key="3">
    <source>
        <dbReference type="EMBL" id="MFC6714142.1"/>
    </source>
</evidence>
<dbReference type="RefSeq" id="WP_377825437.1">
    <property type="nucleotide sequence ID" value="NZ_JBHSWJ010000002.1"/>
</dbReference>
<dbReference type="NCBIfam" id="NF041555">
    <property type="entry name" value="tannase_A"/>
    <property type="match status" value="1"/>
</dbReference>
<dbReference type="InterPro" id="IPR029058">
    <property type="entry name" value="AB_hydrolase_fold"/>
</dbReference>
<feature type="region of interest" description="Disordered" evidence="1">
    <location>
        <begin position="468"/>
        <end position="517"/>
    </location>
</feature>
<dbReference type="InterPro" id="IPR049492">
    <property type="entry name" value="BD-FAE-like_dom"/>
</dbReference>
<feature type="compositionally biased region" description="Low complexity" evidence="1">
    <location>
        <begin position="483"/>
        <end position="496"/>
    </location>
</feature>
<name>A0ABW2ASS4_9MICO</name>
<feature type="compositionally biased region" description="Gly residues" evidence="1">
    <location>
        <begin position="473"/>
        <end position="482"/>
    </location>
</feature>
<dbReference type="SUPFAM" id="SSF53474">
    <property type="entry name" value="alpha/beta-Hydrolases"/>
    <property type="match status" value="1"/>
</dbReference>
<evidence type="ECO:0000313" key="4">
    <source>
        <dbReference type="Proteomes" id="UP001596356"/>
    </source>
</evidence>
<dbReference type="Gene3D" id="3.40.50.1820">
    <property type="entry name" value="alpha/beta hydrolase"/>
    <property type="match status" value="1"/>
</dbReference>
<organism evidence="3 4">
    <name type="scientific">Branchiibius cervicis</name>
    <dbReference type="NCBI Taxonomy" id="908252"/>
    <lineage>
        <taxon>Bacteria</taxon>
        <taxon>Bacillati</taxon>
        <taxon>Actinomycetota</taxon>
        <taxon>Actinomycetes</taxon>
        <taxon>Micrococcales</taxon>
        <taxon>Dermacoccaceae</taxon>
        <taxon>Branchiibius</taxon>
    </lineage>
</organism>
<keyword evidence="4" id="KW-1185">Reference proteome</keyword>
<proteinExistence type="predicted"/>
<feature type="region of interest" description="Disordered" evidence="1">
    <location>
        <begin position="70"/>
        <end position="129"/>
    </location>
</feature>
<accession>A0ABW2ASS4</accession>
<dbReference type="InterPro" id="IPR048121">
    <property type="entry name" value="Tannase_A"/>
</dbReference>